<keyword evidence="3" id="KW-1185">Reference proteome</keyword>
<dbReference type="Pfam" id="PF04020">
    <property type="entry name" value="Phage_holin_4_2"/>
    <property type="match status" value="1"/>
</dbReference>
<dbReference type="InterPro" id="IPR007165">
    <property type="entry name" value="Phage_holin_4_2"/>
</dbReference>
<dbReference type="RefSeq" id="WP_327601067.1">
    <property type="nucleotide sequence ID" value="NZ_JAYXHS010000004.1"/>
</dbReference>
<dbReference type="PANTHER" id="PTHR37309:SF1">
    <property type="entry name" value="SLR0284 PROTEIN"/>
    <property type="match status" value="1"/>
</dbReference>
<protein>
    <submittedName>
        <fullName evidence="2">Phage holin family protein</fullName>
    </submittedName>
</protein>
<dbReference type="EMBL" id="JAYXHS010000004">
    <property type="protein sequence ID" value="MEC5388098.1"/>
    <property type="molecule type" value="Genomic_DNA"/>
</dbReference>
<feature type="transmembrane region" description="Helical" evidence="1">
    <location>
        <begin position="90"/>
        <end position="111"/>
    </location>
</feature>
<evidence type="ECO:0000313" key="2">
    <source>
        <dbReference type="EMBL" id="MEC5388098.1"/>
    </source>
</evidence>
<gene>
    <name evidence="2" type="ORF">VVD49_20360</name>
</gene>
<organism evidence="2 3">
    <name type="scientific">Uliginosibacterium silvisoli</name>
    <dbReference type="NCBI Taxonomy" id="3114758"/>
    <lineage>
        <taxon>Bacteria</taxon>
        <taxon>Pseudomonadati</taxon>
        <taxon>Pseudomonadota</taxon>
        <taxon>Betaproteobacteria</taxon>
        <taxon>Rhodocyclales</taxon>
        <taxon>Zoogloeaceae</taxon>
        <taxon>Uliginosibacterium</taxon>
    </lineage>
</organism>
<dbReference type="PANTHER" id="PTHR37309">
    <property type="entry name" value="SLR0284 PROTEIN"/>
    <property type="match status" value="1"/>
</dbReference>
<keyword evidence="1" id="KW-0812">Transmembrane</keyword>
<sequence>MLKLLARWALNALALMVLPALISSITVAGFVPALVAALVIGLLNALLRPILLILTLPVTIVSLGIFALVINGLLFWAASGLVPGVHIAGFWGAFWGAIVYSVLSWLVDMALGDARPQMRIGRN</sequence>
<accession>A0ABU6K893</accession>
<dbReference type="Proteomes" id="UP001331561">
    <property type="component" value="Unassembled WGS sequence"/>
</dbReference>
<comment type="caution">
    <text evidence="2">The sequence shown here is derived from an EMBL/GenBank/DDBJ whole genome shotgun (WGS) entry which is preliminary data.</text>
</comment>
<evidence type="ECO:0000313" key="3">
    <source>
        <dbReference type="Proteomes" id="UP001331561"/>
    </source>
</evidence>
<name>A0ABU6K893_9RHOO</name>
<evidence type="ECO:0000256" key="1">
    <source>
        <dbReference type="SAM" id="Phobius"/>
    </source>
</evidence>
<keyword evidence="1" id="KW-0472">Membrane</keyword>
<feature type="transmembrane region" description="Helical" evidence="1">
    <location>
        <begin position="12"/>
        <end position="43"/>
    </location>
</feature>
<feature type="transmembrane region" description="Helical" evidence="1">
    <location>
        <begin position="50"/>
        <end position="78"/>
    </location>
</feature>
<reference evidence="2 3" key="1">
    <citation type="submission" date="2024-01" db="EMBL/GenBank/DDBJ databases">
        <title>Uliginosibacterium soil sp. nov.</title>
        <authorList>
            <person name="Lv Y."/>
        </authorList>
    </citation>
    <scope>NUCLEOTIDE SEQUENCE [LARGE SCALE GENOMIC DNA]</scope>
    <source>
        <strain evidence="2 3">H3</strain>
    </source>
</reference>
<keyword evidence="1" id="KW-1133">Transmembrane helix</keyword>
<proteinExistence type="predicted"/>